<name>A0ABX8EGE5_9ACTN</name>
<organism evidence="1 2">
    <name type="scientific">Nocardioides aquaticus</name>
    <dbReference type="NCBI Taxonomy" id="160826"/>
    <lineage>
        <taxon>Bacteria</taxon>
        <taxon>Bacillati</taxon>
        <taxon>Actinomycetota</taxon>
        <taxon>Actinomycetes</taxon>
        <taxon>Propionibacteriales</taxon>
        <taxon>Nocardioidaceae</taxon>
        <taxon>Nocardioides</taxon>
    </lineage>
</organism>
<gene>
    <name evidence="1" type="primary">comEC_2</name>
    <name evidence="1" type="ORF">ENKNEFLB_01957</name>
</gene>
<proteinExistence type="predicted"/>
<dbReference type="EMBL" id="CP075371">
    <property type="protein sequence ID" value="QVT79574.1"/>
    <property type="molecule type" value="Genomic_DNA"/>
</dbReference>
<reference evidence="1 2" key="1">
    <citation type="submission" date="2021-05" db="EMBL/GenBank/DDBJ databases">
        <title>Complete genome of Nocardioides aquaticus KCTC 9944T isolated from meromictic and hypersaline Ekho Lake, Antarctica.</title>
        <authorList>
            <person name="Hwang K."/>
            <person name="Kim K.M."/>
            <person name="Choe H."/>
        </authorList>
    </citation>
    <scope>NUCLEOTIDE SEQUENCE [LARGE SCALE GENOMIC DNA]</scope>
    <source>
        <strain evidence="1 2">KCTC 9944</strain>
    </source>
</reference>
<dbReference type="PANTHER" id="PTHR30619:SF1">
    <property type="entry name" value="RECOMBINATION PROTEIN 2"/>
    <property type="match status" value="1"/>
</dbReference>
<evidence type="ECO:0000313" key="2">
    <source>
        <dbReference type="Proteomes" id="UP000679307"/>
    </source>
</evidence>
<dbReference type="InterPro" id="IPR052159">
    <property type="entry name" value="Competence_DNA_uptake"/>
</dbReference>
<dbReference type="RefSeq" id="WP_246535942.1">
    <property type="nucleotide sequence ID" value="NZ_CP075371.1"/>
</dbReference>
<protein>
    <submittedName>
        <fullName evidence="1">ComE operon protein 3</fullName>
    </submittedName>
</protein>
<evidence type="ECO:0000313" key="1">
    <source>
        <dbReference type="EMBL" id="QVT79574.1"/>
    </source>
</evidence>
<dbReference type="PANTHER" id="PTHR30619">
    <property type="entry name" value="DNA INTERNALIZATION/COMPETENCE PROTEIN COMEC/REC2"/>
    <property type="match status" value="1"/>
</dbReference>
<sequence>MLKVPHHGSSYQDLDWLTGLEAGTALVSVGADNDYGHPAPDVLSALEAAGTAVHRTDEEGDLAVVPGPDGGPVTVVDG</sequence>
<dbReference type="Proteomes" id="UP000679307">
    <property type="component" value="Chromosome"/>
</dbReference>
<accession>A0ABX8EGE5</accession>
<keyword evidence="2" id="KW-1185">Reference proteome</keyword>